<gene>
    <name evidence="3" type="ORF">OH718_05800</name>
</gene>
<evidence type="ECO:0000256" key="1">
    <source>
        <dbReference type="ARBA" id="ARBA00023026"/>
    </source>
</evidence>
<dbReference type="RefSeq" id="WP_206400626.1">
    <property type="nucleotide sequence ID" value="NZ_JAFGZD010000002.1"/>
</dbReference>
<feature type="region of interest" description="Disordered" evidence="2">
    <location>
        <begin position="345"/>
        <end position="374"/>
    </location>
</feature>
<dbReference type="EMBL" id="JAOXML010000003">
    <property type="protein sequence ID" value="MCV4376106.1"/>
    <property type="molecule type" value="Genomic_DNA"/>
</dbReference>
<evidence type="ECO:0000313" key="3">
    <source>
        <dbReference type="EMBL" id="MCV4376106.1"/>
    </source>
</evidence>
<reference evidence="3 4" key="1">
    <citation type="submission" date="2022-10" db="EMBL/GenBank/DDBJ databases">
        <title>Characterization of Pseudomonas capsici strains from pepper and tomato in Georgia.</title>
        <authorList>
            <person name="Zhao M."/>
            <person name="Dutta B."/>
        </authorList>
    </citation>
    <scope>NUCLEOTIDE SEQUENCE [LARGE SCALE GENOMIC DNA]</scope>
    <source>
        <strain evidence="3 4">Pc20-5</strain>
    </source>
</reference>
<name>A0ABT3BTC9_9PSED</name>
<dbReference type="Proteomes" id="UP001207294">
    <property type="component" value="Unassembled WGS sequence"/>
</dbReference>
<evidence type="ECO:0000313" key="4">
    <source>
        <dbReference type="Proteomes" id="UP001207294"/>
    </source>
</evidence>
<dbReference type="GeneID" id="93560083"/>
<evidence type="ECO:0000256" key="2">
    <source>
        <dbReference type="SAM" id="MobiDB-lite"/>
    </source>
</evidence>
<feature type="compositionally biased region" description="Polar residues" evidence="2">
    <location>
        <begin position="364"/>
        <end position="373"/>
    </location>
</feature>
<dbReference type="Pfam" id="PF03538">
    <property type="entry name" value="VRP1"/>
    <property type="match status" value="1"/>
</dbReference>
<comment type="caution">
    <text evidence="3">The sequence shown here is derived from an EMBL/GenBank/DDBJ whole genome shotgun (WGS) entry which is preliminary data.</text>
</comment>
<keyword evidence="1" id="KW-0843">Virulence</keyword>
<accession>A0ABT3BTC9</accession>
<protein>
    <submittedName>
        <fullName evidence="3">Tc toxin subunit A</fullName>
    </submittedName>
</protein>
<sequence length="1000" mass="109619">MSDQPFSLLQNLAKAETSSSERTDDKVAFVSAMEKMGISSVFDIVRRAKPAFVRELLQYSDANGDLAYENARCYATQIVRLYRNQLVSSGRTQTLTQRTGVRSLVDIGPSFPNLFKENWDLFCKVGAIEARDSPAAYLTALYRFAMEELEGSSAEPDRIHLNTRRPDLKDLLIDNQTTYTSIPTLEIVNTVLEKAIGAYTNTVEGLKGKSIYQLVAEKQHPFQFPYNFHHRQISLGLAGKKPILGELSYRISFQVPATSPGSNAYGAVQSGSAWAQIMMSGTGPEQQALVLAPALPEADESLITQFFKNKYGTLYVSGAGNPLNSLKIFNEKTGLSGNAVEALLATGDHSPHPSPNVQAAGAASTPQTAQPTDSDIAAAHSAKYGASYVNGPTDTAAMELGLDAQQKRQLLNTSLDRFDRMQRMIRLQRWLNIPFAQLDTLLMAIIRSEGAANPGNALTENTLRALGVYRYLNRRYSIEPQEFAGFFHQLSAYTSQGHLSMFDRVFNNPVLFDTPLVLDGRQVWLTSGDSPSNKTLTQICAALGLEHTRESLWPILIDTRNAYAGADQAFRRTLSMISSMYRQTRIASMFGLTAPASRALVDLLGGESYRSLVVKGTIRNAVGETADQASAPDVLDILMQLDWAVDWLNETGRDVWTLRRQLAVDTVEPSVSQSLLDQLEQLGKEARETVLTGQQLSALNLPAKDDNDVAIDWWGSVLAPLIEAHGLVKALPLTLEGNVADDMDALLAVQLEPVALDAPSKEMARTRLGEFLFKGYVIQHRLMEGLLQSSAGVPLDRCETIMRWAGTSADVFLGQAIDTATGASLSLPLIDGSQELIDTLMTLHRYAEVNQQLGLSAQALRTFLVNPAWLHASLAAPLPLSLTSLYVLDRYRHLRDNCEQPEATLLAYFLLANNGGTPDQCDAQLAVLTGWSTTELARARTQLGSIAKSMHQVDWIKRMQDTCNSTGLSADQLLDATELTSASTIDQWKQVGDAVMGTNR</sequence>
<proteinExistence type="predicted"/>
<dbReference type="InterPro" id="IPR018003">
    <property type="entry name" value="Insecticidal_toxin/plasmid_vir"/>
</dbReference>
<organism evidence="3 4">
    <name type="scientific">Pseudomonas capsici</name>
    <dbReference type="NCBI Taxonomy" id="2810614"/>
    <lineage>
        <taxon>Bacteria</taxon>
        <taxon>Pseudomonadati</taxon>
        <taxon>Pseudomonadota</taxon>
        <taxon>Gammaproteobacteria</taxon>
        <taxon>Pseudomonadales</taxon>
        <taxon>Pseudomonadaceae</taxon>
        <taxon>Pseudomonas</taxon>
    </lineage>
</organism>
<keyword evidence="4" id="KW-1185">Reference proteome</keyword>